<sequence length="355" mass="39438">MSEYQVPTTTYTRASWTLKKAKIQCTIRIPAQAMISRTILNGVRSYSTAGEQKGSALFLSDLMKRVDAIAARSDSIREIQKQNAEKAKETQKTQPKKKSGEFSKKQQPNLAKKPTRNVKLSVSDHPLSKNAFSMMDEGNFKSSGQNRGPQRPRENQNQGQRQRNTREARPQDKRAGRAQRDRRPRSFANNIKATKIESQAATKEVKPLPYKPAVNGDTFFYGKATSSLASPTARVSAVAKEALLKSHYPYKLPKSIIDSVAPGIHGNRFLLQKDWNLNVDAKQLGNRMKEVVKGQAQQVTPDKATPKSLLPVVKDAAQVLMANGDYSVAQKQIVLDTASGVTSPKKLLENAHWVK</sequence>
<dbReference type="RefSeq" id="XP_025335657.1">
    <property type="nucleotide sequence ID" value="XM_025481357.1"/>
</dbReference>
<evidence type="ECO:0000256" key="1">
    <source>
        <dbReference type="SAM" id="MobiDB-lite"/>
    </source>
</evidence>
<dbReference type="GeneID" id="37002864"/>
<proteinExistence type="predicted"/>
<dbReference type="EMBL" id="PKFP01000001">
    <property type="protein sequence ID" value="PVH14717.1"/>
    <property type="molecule type" value="Genomic_DNA"/>
</dbReference>
<protein>
    <submittedName>
        <fullName evidence="2">Uncharacterized protein</fullName>
    </submittedName>
</protein>
<organism evidence="2 3">
    <name type="scientific">Candidozyma duobushaemuli</name>
    <dbReference type="NCBI Taxonomy" id="1231522"/>
    <lineage>
        <taxon>Eukaryota</taxon>
        <taxon>Fungi</taxon>
        <taxon>Dikarya</taxon>
        <taxon>Ascomycota</taxon>
        <taxon>Saccharomycotina</taxon>
        <taxon>Pichiomycetes</taxon>
        <taxon>Metschnikowiaceae</taxon>
        <taxon>Candidozyma</taxon>
    </lineage>
</organism>
<comment type="caution">
    <text evidence="2">The sequence shown here is derived from an EMBL/GenBank/DDBJ whole genome shotgun (WGS) entry which is preliminary data.</text>
</comment>
<accession>A0A2V1A8K5</accession>
<evidence type="ECO:0000313" key="3">
    <source>
        <dbReference type="Proteomes" id="UP000244406"/>
    </source>
</evidence>
<feature type="region of interest" description="Disordered" evidence="1">
    <location>
        <begin position="82"/>
        <end position="203"/>
    </location>
</feature>
<feature type="compositionally biased region" description="Basic and acidic residues" evidence="1">
    <location>
        <begin position="82"/>
        <end position="91"/>
    </location>
</feature>
<dbReference type="AlphaFoldDB" id="A0A2V1A8K5"/>
<dbReference type="Proteomes" id="UP000244406">
    <property type="component" value="Unassembled WGS sequence"/>
</dbReference>
<reference evidence="2 3" key="1">
    <citation type="submission" date="2017-12" db="EMBL/GenBank/DDBJ databases">
        <title>Genome Sequence of the Amphotericin B-resistant Candida duobushaemulonii strain, B09383.</title>
        <authorList>
            <person name="Chow N.A."/>
            <person name="Gade L."/>
            <person name="Batra D."/>
            <person name="Rowe L.A."/>
            <person name="Loparev V.N."/>
            <person name="Litvintseva A.P."/>
        </authorList>
    </citation>
    <scope>NUCLEOTIDE SEQUENCE [LARGE SCALE GENOMIC DNA]</scope>
    <source>
        <strain evidence="2 3">B09383</strain>
    </source>
</reference>
<gene>
    <name evidence="2" type="ORF">CXQ87_002864</name>
</gene>
<dbReference type="VEuPathDB" id="FungiDB:CXQ87_002864"/>
<name>A0A2V1A8K5_9ASCO</name>
<evidence type="ECO:0000313" key="2">
    <source>
        <dbReference type="EMBL" id="PVH14717.1"/>
    </source>
</evidence>
<feature type="compositionally biased region" description="Polar residues" evidence="1">
    <location>
        <begin position="187"/>
        <end position="201"/>
    </location>
</feature>
<feature type="compositionally biased region" description="Basic and acidic residues" evidence="1">
    <location>
        <begin position="164"/>
        <end position="181"/>
    </location>
</feature>
<keyword evidence="3" id="KW-1185">Reference proteome</keyword>